<evidence type="ECO:0000256" key="3">
    <source>
        <dbReference type="ARBA" id="ARBA00022679"/>
    </source>
</evidence>
<feature type="domain" description="Thymidylate synthase/dCMP hydroxymethylase" evidence="4">
    <location>
        <begin position="65"/>
        <end position="232"/>
    </location>
</feature>
<dbReference type="GO" id="GO:0006231">
    <property type="term" value="P:dTMP biosynthetic process"/>
    <property type="evidence" value="ECO:0007669"/>
    <property type="project" value="InterPro"/>
</dbReference>
<keyword evidence="2" id="KW-0489">Methyltransferase</keyword>
<dbReference type="InterPro" id="IPR023451">
    <property type="entry name" value="Thymidate_synth/dCMP_Mease_dom"/>
</dbReference>
<accession>A0A154L5S6</accession>
<dbReference type="GO" id="GO:0004799">
    <property type="term" value="F:thymidylate synthase activity"/>
    <property type="evidence" value="ECO:0007669"/>
    <property type="project" value="UniProtKB-EC"/>
</dbReference>
<dbReference type="SUPFAM" id="SSF55831">
    <property type="entry name" value="Thymidylate synthase/dCMP hydroxymethylase"/>
    <property type="match status" value="1"/>
</dbReference>
<dbReference type="AlphaFoldDB" id="A0A154L5S6"/>
<evidence type="ECO:0000259" key="4">
    <source>
        <dbReference type="Pfam" id="PF00303"/>
    </source>
</evidence>
<dbReference type="Proteomes" id="UP000076335">
    <property type="component" value="Unassembled WGS sequence"/>
</dbReference>
<gene>
    <name evidence="5" type="ORF">AUP42_19100</name>
</gene>
<dbReference type="OrthoDB" id="7182974at2"/>
<dbReference type="PRINTS" id="PR00108">
    <property type="entry name" value="THYMDSNTHASE"/>
</dbReference>
<evidence type="ECO:0000256" key="1">
    <source>
        <dbReference type="ARBA" id="ARBA00011947"/>
    </source>
</evidence>
<dbReference type="InterPro" id="IPR036926">
    <property type="entry name" value="Thymidate_synth/dCMP_Mease_sf"/>
</dbReference>
<evidence type="ECO:0000313" key="5">
    <source>
        <dbReference type="EMBL" id="KZB64946.1"/>
    </source>
</evidence>
<dbReference type="EMBL" id="LPVY01000011">
    <property type="protein sequence ID" value="KZB64946.1"/>
    <property type="molecule type" value="Genomic_DNA"/>
</dbReference>
<dbReference type="InterPro" id="IPR045097">
    <property type="entry name" value="Thymidate_synth/dCMP_Mease"/>
</dbReference>
<proteinExistence type="predicted"/>
<dbReference type="GO" id="GO:0032259">
    <property type="term" value="P:methylation"/>
    <property type="evidence" value="ECO:0007669"/>
    <property type="project" value="UniProtKB-KW"/>
</dbReference>
<dbReference type="RefSeq" id="WP_062951649.1">
    <property type="nucleotide sequence ID" value="NZ_LPVY01000011.1"/>
</dbReference>
<dbReference type="PANTHER" id="PTHR11548:SF9">
    <property type="entry name" value="THYMIDYLATE SYNTHASE"/>
    <property type="match status" value="1"/>
</dbReference>
<reference evidence="5 6" key="1">
    <citation type="submission" date="2015-12" db="EMBL/GenBank/DDBJ databases">
        <title>Genome sequence of Thalassospira lucentensis MCCC 1A02072.</title>
        <authorList>
            <person name="Lu L."/>
            <person name="Lai Q."/>
            <person name="Shao Z."/>
            <person name="Qian P."/>
        </authorList>
    </citation>
    <scope>NUCLEOTIDE SEQUENCE [LARGE SCALE GENOMIC DNA]</scope>
    <source>
        <strain evidence="5 6">MCCC 1A02072</strain>
    </source>
</reference>
<protein>
    <recommendedName>
        <fullName evidence="1">thymidylate synthase</fullName>
        <ecNumber evidence="1">2.1.1.45</ecNumber>
    </recommendedName>
</protein>
<dbReference type="PANTHER" id="PTHR11548">
    <property type="entry name" value="THYMIDYLATE SYNTHASE 1"/>
    <property type="match status" value="1"/>
</dbReference>
<evidence type="ECO:0000313" key="6">
    <source>
        <dbReference type="Proteomes" id="UP000076335"/>
    </source>
</evidence>
<organism evidence="5 6">
    <name type="scientific">Thalassospira lucentensis</name>
    <dbReference type="NCBI Taxonomy" id="168935"/>
    <lineage>
        <taxon>Bacteria</taxon>
        <taxon>Pseudomonadati</taxon>
        <taxon>Pseudomonadota</taxon>
        <taxon>Alphaproteobacteria</taxon>
        <taxon>Rhodospirillales</taxon>
        <taxon>Thalassospiraceae</taxon>
        <taxon>Thalassospira</taxon>
    </lineage>
</organism>
<evidence type="ECO:0000256" key="2">
    <source>
        <dbReference type="ARBA" id="ARBA00022603"/>
    </source>
</evidence>
<dbReference type="InterPro" id="IPR000398">
    <property type="entry name" value="Thymidylate_synthase"/>
</dbReference>
<dbReference type="CDD" id="cd00351">
    <property type="entry name" value="TS_Pyrimidine_HMase"/>
    <property type="match status" value="1"/>
</dbReference>
<comment type="caution">
    <text evidence="5">The sequence shown here is derived from an EMBL/GenBank/DDBJ whole genome shotgun (WGS) entry which is preliminary data.</text>
</comment>
<dbReference type="Pfam" id="PF00303">
    <property type="entry name" value="Thymidylat_synt"/>
    <property type="match status" value="1"/>
</dbReference>
<sequence>MFHASGKSIDDLMRSVFKQLLSGRSNYLVNSQKGTSTEVFGALLELENPRARLSRSFSRAKAFSPLGELFWYLAGDESIDFISHYIPSYHQYSSDGVLAKGAYGPRLFGHAAAKKLTGKSEWDRALNNLRERPGSRNAVIQIYSNKDDKPKNKDKPCTCTIQFAIRKNRLLMHTHMRSNDAYLGLPHDVFSFTMLQEIAARELGVGLGEYTHSVASLHLYHDEPESTQQRASSNLHAKAQSYFDEGLHESVPMPAMPEGDPWESIKHVKDAEEAIRTGNLGYTPPVKLDPYWKDFVSLFRIHKIFDIIKKTNPDDTKKNNQLREVIKIMGEMDNVYRLYIMDRLNTKNPPIRDLFDYADQGKN</sequence>
<keyword evidence="3" id="KW-0808">Transferase</keyword>
<dbReference type="GO" id="GO:0005829">
    <property type="term" value="C:cytosol"/>
    <property type="evidence" value="ECO:0007669"/>
    <property type="project" value="TreeGrafter"/>
</dbReference>
<name>A0A154L5S6_9PROT</name>
<dbReference type="Gene3D" id="3.30.572.10">
    <property type="entry name" value="Thymidylate synthase/dCMP hydroxymethylase domain"/>
    <property type="match status" value="1"/>
</dbReference>
<dbReference type="EC" id="2.1.1.45" evidence="1"/>